<dbReference type="AlphaFoldDB" id="A0A803Q895"/>
<evidence type="ECO:0000313" key="2">
    <source>
        <dbReference type="EnsemblPlants" id="cds.evm.model.08.1305"/>
    </source>
</evidence>
<protein>
    <submittedName>
        <fullName evidence="2">Uncharacterized protein</fullName>
    </submittedName>
</protein>
<dbReference type="EMBL" id="UZAU01000706">
    <property type="status" value="NOT_ANNOTATED_CDS"/>
    <property type="molecule type" value="Genomic_DNA"/>
</dbReference>
<dbReference type="Proteomes" id="UP000596661">
    <property type="component" value="Chromosome 8"/>
</dbReference>
<accession>A0A803Q895</accession>
<name>A0A803Q895_CANSA</name>
<organism evidence="2 3">
    <name type="scientific">Cannabis sativa</name>
    <name type="common">Hemp</name>
    <name type="synonym">Marijuana</name>
    <dbReference type="NCBI Taxonomy" id="3483"/>
    <lineage>
        <taxon>Eukaryota</taxon>
        <taxon>Viridiplantae</taxon>
        <taxon>Streptophyta</taxon>
        <taxon>Embryophyta</taxon>
        <taxon>Tracheophyta</taxon>
        <taxon>Spermatophyta</taxon>
        <taxon>Magnoliopsida</taxon>
        <taxon>eudicotyledons</taxon>
        <taxon>Gunneridae</taxon>
        <taxon>Pentapetalae</taxon>
        <taxon>rosids</taxon>
        <taxon>fabids</taxon>
        <taxon>Rosales</taxon>
        <taxon>Cannabaceae</taxon>
        <taxon>Cannabis</taxon>
    </lineage>
</organism>
<sequence>MEDVGFLTSSLQPGGVREEGTTIVEDLREDVENMFDSIDDDQNPKDREDEDDDNGYVKDGLCCIGIVEDSGIHVRFFHMRDLLNSEKLHVKEEELQPKSSQFSCTGQPLQRIPPMTSVFALATPSRSQFLARLLNRAMLAGTTTLVVTAGTRGGRRVLTLPSTLACKARIFSCKAVYWAVVNWIISLDTKAGVIGGKCPMVAAGVEVSSARLAVFGNRFRGVTVVHPTPLFIVSTGFAPLPRSGTIIVPTLKELVLLFLFV</sequence>
<evidence type="ECO:0000256" key="1">
    <source>
        <dbReference type="SAM" id="MobiDB-lite"/>
    </source>
</evidence>
<dbReference type="Gramene" id="evm.model.08.1305">
    <property type="protein sequence ID" value="cds.evm.model.08.1305"/>
    <property type="gene ID" value="evm.TU.08.1305"/>
</dbReference>
<keyword evidence="3" id="KW-1185">Reference proteome</keyword>
<dbReference type="EnsemblPlants" id="evm.model.08.1305">
    <property type="protein sequence ID" value="cds.evm.model.08.1305"/>
    <property type="gene ID" value="evm.TU.08.1305"/>
</dbReference>
<reference evidence="2" key="1">
    <citation type="submission" date="2018-11" db="EMBL/GenBank/DDBJ databases">
        <authorList>
            <person name="Grassa J C."/>
        </authorList>
    </citation>
    <scope>NUCLEOTIDE SEQUENCE [LARGE SCALE GENOMIC DNA]</scope>
</reference>
<feature type="region of interest" description="Disordered" evidence="1">
    <location>
        <begin position="33"/>
        <end position="54"/>
    </location>
</feature>
<evidence type="ECO:0000313" key="3">
    <source>
        <dbReference type="Proteomes" id="UP000596661"/>
    </source>
</evidence>
<reference evidence="2" key="2">
    <citation type="submission" date="2021-03" db="UniProtKB">
        <authorList>
            <consortium name="EnsemblPlants"/>
        </authorList>
    </citation>
    <scope>IDENTIFICATION</scope>
</reference>
<proteinExistence type="predicted"/>